<dbReference type="Gene3D" id="3.10.100.10">
    <property type="entry name" value="Mannose-Binding Protein A, subunit A"/>
    <property type="match status" value="1"/>
</dbReference>
<keyword evidence="4" id="KW-1185">Reference proteome</keyword>
<dbReference type="InterPro" id="IPR001304">
    <property type="entry name" value="C-type_lectin-like"/>
</dbReference>
<dbReference type="SMR" id="Q9N3W9"/>
<organism evidence="3 4">
    <name type="scientific">Caenorhabditis elegans</name>
    <dbReference type="NCBI Taxonomy" id="6239"/>
    <lineage>
        <taxon>Eukaryota</taxon>
        <taxon>Metazoa</taxon>
        <taxon>Ecdysozoa</taxon>
        <taxon>Nematoda</taxon>
        <taxon>Chromadorea</taxon>
        <taxon>Rhabditida</taxon>
        <taxon>Rhabditina</taxon>
        <taxon>Rhabditomorpha</taxon>
        <taxon>Rhabditoidea</taxon>
        <taxon>Rhabditidae</taxon>
        <taxon>Peloderinae</taxon>
        <taxon>Caenorhabditis</taxon>
    </lineage>
</organism>
<dbReference type="FunFam" id="3.10.100.10:FF:000078">
    <property type="entry name" value="C-type LECtin"/>
    <property type="match status" value="1"/>
</dbReference>
<dbReference type="PANTHER" id="PTHR23062">
    <property type="entry name" value="HYPOTHETICAL PROTEIN C.ELEGANS"/>
    <property type="match status" value="1"/>
</dbReference>
<dbReference type="Pfam" id="PF00059">
    <property type="entry name" value="Lectin_C"/>
    <property type="match status" value="1"/>
</dbReference>
<dbReference type="eggNOG" id="KOG4297">
    <property type="taxonomic scope" value="Eukaryota"/>
</dbReference>
<gene>
    <name evidence="3 5" type="primary">clec-71</name>
    <name evidence="3" type="ORF">CELE_Y46C8AL.4</name>
    <name evidence="5" type="ORF">Y46C8AL.4</name>
</gene>
<sequence length="467" mass="52977">MILKLCLLATLFGITNAACPDSSDQEIRGFCFKFVVQKMTYTDARNWCHYQNPVGPSYLAVVGNQETSNNLAFYARSAFGQSAESFWIGLSRNGSSGSLSWDNGFPVIYTNFGSKVGNNYFTEKISNSKWVTPGDNETNYFVCSYDPTVQPVTQKATTPGTTTTAANVNCQFGARQTVLFAYSNDFEPYIVQNTFSNSILYKQQVTFAIIRFDTRQPQSIMYFNDYNQALAYVRNHLPDYKLGFQESTTGSDVLDVINNFYNNSSACASVVMVLSKRYPNTPDISRTVAKVRQYHGIVNFLASNVPFGGSQSQVLFDLASQTNGLYGIEQDSLFSKRILYMPLRTRYPIYAVNAKVSGEGFQVLPPMSVPQFDDFLIMVSVQSHLPVSNVQYVNLKWYNPSFPYSDKFEMQPVYWDSNTNYNTLTIGLSQNVYNMTIDYIYTNTDVETMQIRLYSSYFTNYWLPYSN</sequence>
<name>Q9N3W9_CAEEL</name>
<dbReference type="UCSC" id="Y46C8AL.4">
    <property type="organism name" value="c. elegans"/>
</dbReference>
<dbReference type="OMA" id="SHETTKW"/>
<dbReference type="GeneID" id="189945"/>
<dbReference type="OrthoDB" id="9945342at2759"/>
<dbReference type="GO" id="GO:0050830">
    <property type="term" value="P:defense response to Gram-positive bacterium"/>
    <property type="evidence" value="ECO:0000316"/>
    <property type="project" value="UniProtKB"/>
</dbReference>
<feature type="signal peptide" evidence="1">
    <location>
        <begin position="1"/>
        <end position="17"/>
    </location>
</feature>
<reference evidence="3 4" key="1">
    <citation type="journal article" date="1998" name="Science">
        <title>Genome sequence of the nematode C. elegans: a platform for investigating biology.</title>
        <authorList>
            <consortium name="The C. elegans sequencing consortium"/>
            <person name="Sulson J.E."/>
            <person name="Waterston R."/>
        </authorList>
    </citation>
    <scope>NUCLEOTIDE SEQUENCE [LARGE SCALE GENOMIC DNA]</scope>
    <source>
        <strain evidence="3 4">Bristol N2</strain>
    </source>
</reference>
<dbReference type="InterPro" id="IPR016186">
    <property type="entry name" value="C-type_lectin-like/link_sf"/>
</dbReference>
<dbReference type="SUPFAM" id="SSF56436">
    <property type="entry name" value="C-type lectin-like"/>
    <property type="match status" value="1"/>
</dbReference>
<dbReference type="RefSeq" id="NP_500440.2">
    <property type="nucleotide sequence ID" value="NM_068039.4"/>
</dbReference>
<dbReference type="KEGG" id="cel:CELE_Y46C8AL.4"/>
<evidence type="ECO:0000313" key="4">
    <source>
        <dbReference type="Proteomes" id="UP000001940"/>
    </source>
</evidence>
<dbReference type="InterPro" id="IPR016187">
    <property type="entry name" value="CTDL_fold"/>
</dbReference>
<dbReference type="AlphaFoldDB" id="Q9N3W9"/>
<evidence type="ECO:0000256" key="1">
    <source>
        <dbReference type="SAM" id="SignalP"/>
    </source>
</evidence>
<evidence type="ECO:0000313" key="5">
    <source>
        <dbReference type="WormBase" id="Y46C8AL.4"/>
    </source>
</evidence>
<dbReference type="CDD" id="cd00037">
    <property type="entry name" value="CLECT"/>
    <property type="match status" value="1"/>
</dbReference>
<dbReference type="CTD" id="189945"/>
<dbReference type="Proteomes" id="UP000001940">
    <property type="component" value="Chromosome IV"/>
</dbReference>
<dbReference type="PROSITE" id="PS50041">
    <property type="entry name" value="C_TYPE_LECTIN_2"/>
    <property type="match status" value="1"/>
</dbReference>
<dbReference type="FunCoup" id="Q9N3W9">
    <property type="interactions" value="14"/>
</dbReference>
<keyword evidence="1" id="KW-0732">Signal</keyword>
<protein>
    <submittedName>
        <fullName evidence="3">C-type lectin domain-containing protein</fullName>
    </submittedName>
</protein>
<dbReference type="PANTHER" id="PTHR23062:SF3">
    <property type="entry name" value="ANF_RECEPTOR DOMAIN-CONTAINING PROTEIN-RELATED"/>
    <property type="match status" value="1"/>
</dbReference>
<dbReference type="EMBL" id="BX284604">
    <property type="protein sequence ID" value="CCD71966.1"/>
    <property type="molecule type" value="Genomic_DNA"/>
</dbReference>
<accession>Q9N3W9</accession>
<dbReference type="HOGENOM" id="CLU_046757_0_0_1"/>
<dbReference type="SMART" id="SM00034">
    <property type="entry name" value="CLECT"/>
    <property type="match status" value="1"/>
</dbReference>
<evidence type="ECO:0000259" key="2">
    <source>
        <dbReference type="PROSITE" id="PS50041"/>
    </source>
</evidence>
<dbReference type="Pfam" id="PF23673">
    <property type="entry name" value="DUF7154"/>
    <property type="match status" value="1"/>
</dbReference>
<dbReference type="Bgee" id="WBGene00021582">
    <property type="expression patterns" value="Expressed in larva and 1 other cell type or tissue"/>
</dbReference>
<proteinExistence type="predicted"/>
<dbReference type="AGR" id="WB:WBGene00021582"/>
<feature type="chain" id="PRO_5004330255" evidence="1">
    <location>
        <begin position="18"/>
        <end position="467"/>
    </location>
</feature>
<dbReference type="InterPro" id="IPR055578">
    <property type="entry name" value="DUF7154"/>
</dbReference>
<dbReference type="InParanoid" id="Q9N3W9"/>
<dbReference type="STRING" id="6239.Y46C8AL.4.1"/>
<dbReference type="PhylomeDB" id="Q9N3W9"/>
<dbReference type="PaxDb" id="6239-Y46C8AL.4"/>
<dbReference type="WormBase" id="Y46C8AL.4">
    <property type="protein sequence ID" value="CE36741"/>
    <property type="gene ID" value="WBGene00021582"/>
    <property type="gene designation" value="clec-71"/>
</dbReference>
<feature type="domain" description="C-type lectin" evidence="2">
    <location>
        <begin position="27"/>
        <end position="144"/>
    </location>
</feature>
<evidence type="ECO:0000313" key="3">
    <source>
        <dbReference type="EMBL" id="CCD71966.1"/>
    </source>
</evidence>